<comment type="similarity">
    <text evidence="2">Belongs to the major royal jelly protein family.</text>
</comment>
<evidence type="ECO:0000256" key="3">
    <source>
        <dbReference type="ARBA" id="ARBA00022525"/>
    </source>
</evidence>
<feature type="compositionally biased region" description="Polar residues" evidence="4">
    <location>
        <begin position="523"/>
        <end position="553"/>
    </location>
</feature>
<feature type="compositionally biased region" description="Low complexity" evidence="4">
    <location>
        <begin position="420"/>
        <end position="430"/>
    </location>
</feature>
<evidence type="ECO:0000256" key="5">
    <source>
        <dbReference type="SAM" id="SignalP"/>
    </source>
</evidence>
<reference evidence="7" key="1">
    <citation type="submission" date="2025-08" db="UniProtKB">
        <authorList>
            <consortium name="RefSeq"/>
        </authorList>
    </citation>
    <scope>IDENTIFICATION</scope>
</reference>
<feature type="compositionally biased region" description="Polar residues" evidence="4">
    <location>
        <begin position="469"/>
        <end position="479"/>
    </location>
</feature>
<dbReference type="InterPro" id="IPR011042">
    <property type="entry name" value="6-blade_b-propeller_TolB-like"/>
</dbReference>
<evidence type="ECO:0000256" key="2">
    <source>
        <dbReference type="ARBA" id="ARBA00009127"/>
    </source>
</evidence>
<proteinExistence type="inferred from homology"/>
<protein>
    <submittedName>
        <fullName evidence="7">Protein yellow-like</fullName>
    </submittedName>
</protein>
<dbReference type="SUPFAM" id="SSF63825">
    <property type="entry name" value="YWTD domain"/>
    <property type="match status" value="1"/>
</dbReference>
<gene>
    <name evidence="7" type="primary">LOC101854303</name>
</gene>
<dbReference type="Pfam" id="PF03022">
    <property type="entry name" value="MRJP"/>
    <property type="match status" value="1"/>
</dbReference>
<evidence type="ECO:0000256" key="1">
    <source>
        <dbReference type="ARBA" id="ARBA00004613"/>
    </source>
</evidence>
<comment type="subcellular location">
    <subcellularLocation>
        <location evidence="1">Secreted</location>
    </subcellularLocation>
</comment>
<dbReference type="RefSeq" id="XP_012942359.1">
    <property type="nucleotide sequence ID" value="XM_013086905.2"/>
</dbReference>
<evidence type="ECO:0000313" key="6">
    <source>
        <dbReference type="Proteomes" id="UP000694888"/>
    </source>
</evidence>
<feature type="signal peptide" evidence="5">
    <location>
        <begin position="1"/>
        <end position="22"/>
    </location>
</feature>
<dbReference type="Gene3D" id="2.120.10.30">
    <property type="entry name" value="TolB, C-terminal domain"/>
    <property type="match status" value="1"/>
</dbReference>
<dbReference type="GeneID" id="101854303"/>
<evidence type="ECO:0000313" key="7">
    <source>
        <dbReference type="RefSeq" id="XP_012942359.1"/>
    </source>
</evidence>
<dbReference type="Proteomes" id="UP000694888">
    <property type="component" value="Unplaced"/>
</dbReference>
<dbReference type="PANTHER" id="PTHR10009:SF18">
    <property type="entry name" value="PROTEIN YELLOW-LIKE PROTEIN"/>
    <property type="match status" value="1"/>
</dbReference>
<accession>A0ABM1A7J2</accession>
<organism evidence="6 7">
    <name type="scientific">Aplysia californica</name>
    <name type="common">California sea hare</name>
    <dbReference type="NCBI Taxonomy" id="6500"/>
    <lineage>
        <taxon>Eukaryota</taxon>
        <taxon>Metazoa</taxon>
        <taxon>Spiralia</taxon>
        <taxon>Lophotrochozoa</taxon>
        <taxon>Mollusca</taxon>
        <taxon>Gastropoda</taxon>
        <taxon>Heterobranchia</taxon>
        <taxon>Euthyneura</taxon>
        <taxon>Tectipleura</taxon>
        <taxon>Aplysiida</taxon>
        <taxon>Aplysioidea</taxon>
        <taxon>Aplysiidae</taxon>
        <taxon>Aplysia</taxon>
    </lineage>
</organism>
<evidence type="ECO:0000256" key="4">
    <source>
        <dbReference type="SAM" id="MobiDB-lite"/>
    </source>
</evidence>
<name>A0ABM1A7J2_APLCA</name>
<feature type="chain" id="PRO_5047393555" evidence="5">
    <location>
        <begin position="23"/>
        <end position="578"/>
    </location>
</feature>
<feature type="region of interest" description="Disordered" evidence="4">
    <location>
        <begin position="410"/>
        <end position="555"/>
    </location>
</feature>
<keyword evidence="6" id="KW-1185">Reference proteome</keyword>
<dbReference type="InterPro" id="IPR017996">
    <property type="entry name" value="MRJP/yellow-related"/>
</dbReference>
<feature type="compositionally biased region" description="Low complexity" evidence="4">
    <location>
        <begin position="495"/>
        <end position="514"/>
    </location>
</feature>
<dbReference type="PANTHER" id="PTHR10009">
    <property type="entry name" value="PROTEIN YELLOW-RELATED"/>
    <property type="match status" value="1"/>
</dbReference>
<keyword evidence="5" id="KW-0732">Signal</keyword>
<keyword evidence="3" id="KW-0964">Secreted</keyword>
<sequence>MNWTGQFLGLVCLALTQTKVNSVKYGDAQMVHEWTTVDIDWPSEAVKQEYIRNGSFVAEKNIITGIKVYKNQIYVTIPRWRFLIGIPVTLARVIQCQGRSKLRPFPDWTSQTVGDCQALQYVQSMEIDPNSGLMYVLDTGRIGILSNAVKPENLCPAKIVVLDLNTNKQVASYDMPADVVSRDNNFMNDIVLDYVDGQVRYAYITDVLEEVIHVFDFLTGAAWSVKDADSMKAQTNGEVFMNNGVNYTFTVGVDGIAMSPDFDYVYYCPLAGYKLYQVPTSSLRNGSAQGVRPVGKKVSQSGGVIYSDKSFYYGALADNAVYSWDAQKDARDQNVNIGHVTMKTQTLVAKNDRTMQWQDTFAVDECGWLWFVSNRLQLFFTDTMDFSGQEINMRIWKVFINETSYLRGARETTGSGGGSTNTPGSKSTTTLCPSITMALQPDRVTGSGPSKVTVSTPDTVTKSTPDKVTGSTLDTVTKSTPDKVTVSTPARKTVSGPSRTSGSGSSKVPGSSPVLPTRPGPTGTVTSNPGDRTTSPVLATTPRGQRTTESPNGGTLAYQRLGSHLLIVSVVLSLKLAT</sequence>
<feature type="compositionally biased region" description="Polar residues" evidence="4">
    <location>
        <begin position="447"/>
        <end position="463"/>
    </location>
</feature>